<keyword evidence="4" id="KW-1185">Reference proteome</keyword>
<keyword evidence="1" id="KW-0472">Membrane</keyword>
<evidence type="ECO:0000256" key="2">
    <source>
        <dbReference type="SAM" id="SignalP"/>
    </source>
</evidence>
<keyword evidence="2" id="KW-0732">Signal</keyword>
<organism evidence="3 4">
    <name type="scientific">Daedalea quercina L-15889</name>
    <dbReference type="NCBI Taxonomy" id="1314783"/>
    <lineage>
        <taxon>Eukaryota</taxon>
        <taxon>Fungi</taxon>
        <taxon>Dikarya</taxon>
        <taxon>Basidiomycota</taxon>
        <taxon>Agaricomycotina</taxon>
        <taxon>Agaricomycetes</taxon>
        <taxon>Polyporales</taxon>
        <taxon>Fomitopsis</taxon>
    </lineage>
</organism>
<dbReference type="AlphaFoldDB" id="A0A165M7Z9"/>
<feature type="transmembrane region" description="Helical" evidence="1">
    <location>
        <begin position="45"/>
        <end position="67"/>
    </location>
</feature>
<proteinExistence type="predicted"/>
<reference evidence="3 4" key="1">
    <citation type="journal article" date="2016" name="Mol. Biol. Evol.">
        <title>Comparative Genomics of Early-Diverging Mushroom-Forming Fungi Provides Insights into the Origins of Lignocellulose Decay Capabilities.</title>
        <authorList>
            <person name="Nagy L.G."/>
            <person name="Riley R."/>
            <person name="Tritt A."/>
            <person name="Adam C."/>
            <person name="Daum C."/>
            <person name="Floudas D."/>
            <person name="Sun H."/>
            <person name="Yadav J.S."/>
            <person name="Pangilinan J."/>
            <person name="Larsson K.H."/>
            <person name="Matsuura K."/>
            <person name="Barry K."/>
            <person name="Labutti K."/>
            <person name="Kuo R."/>
            <person name="Ohm R.A."/>
            <person name="Bhattacharya S.S."/>
            <person name="Shirouzu T."/>
            <person name="Yoshinaga Y."/>
            <person name="Martin F.M."/>
            <person name="Grigoriev I.V."/>
            <person name="Hibbett D.S."/>
        </authorList>
    </citation>
    <scope>NUCLEOTIDE SEQUENCE [LARGE SCALE GENOMIC DNA]</scope>
    <source>
        <strain evidence="3 4">L-15889</strain>
    </source>
</reference>
<gene>
    <name evidence="3" type="ORF">DAEQUDRAFT_768909</name>
</gene>
<dbReference type="EMBL" id="KV429107">
    <property type="protein sequence ID" value="KZT65335.1"/>
    <property type="molecule type" value="Genomic_DNA"/>
</dbReference>
<evidence type="ECO:0000313" key="3">
    <source>
        <dbReference type="EMBL" id="KZT65335.1"/>
    </source>
</evidence>
<dbReference type="OrthoDB" id="10538185at2759"/>
<name>A0A165M7Z9_9APHY</name>
<feature type="signal peptide" evidence="2">
    <location>
        <begin position="1"/>
        <end position="21"/>
    </location>
</feature>
<keyword evidence="1" id="KW-0812">Transmembrane</keyword>
<keyword evidence="1" id="KW-1133">Transmembrane helix</keyword>
<protein>
    <submittedName>
        <fullName evidence="3">Uncharacterized protein</fullName>
    </submittedName>
</protein>
<accession>A0A165M7Z9</accession>
<evidence type="ECO:0000313" key="4">
    <source>
        <dbReference type="Proteomes" id="UP000076727"/>
    </source>
</evidence>
<sequence>MRFSGVLAVIALSAAASPVMSRPVFARDYDDLLVREPLAYEELDARGIFGFITHGISAAAHGIAHLVHKHKQNKAKNKKRDLDELEPFERDLDGLELFERDLAELDLFERALPESDLLEREYYDYGYY</sequence>
<dbReference type="Proteomes" id="UP000076727">
    <property type="component" value="Unassembled WGS sequence"/>
</dbReference>
<evidence type="ECO:0000256" key="1">
    <source>
        <dbReference type="SAM" id="Phobius"/>
    </source>
</evidence>
<feature type="chain" id="PRO_5007862217" evidence="2">
    <location>
        <begin position="22"/>
        <end position="128"/>
    </location>
</feature>